<reference evidence="2 3" key="1">
    <citation type="journal article" date="2014" name="Nat. Genet.">
        <title>Genome and transcriptome of the porcine whipworm Trichuris suis.</title>
        <authorList>
            <person name="Jex A.R."/>
            <person name="Nejsum P."/>
            <person name="Schwarz E.M."/>
            <person name="Hu L."/>
            <person name="Young N.D."/>
            <person name="Hall R.S."/>
            <person name="Korhonen P.K."/>
            <person name="Liao S."/>
            <person name="Thamsborg S."/>
            <person name="Xia J."/>
            <person name="Xu P."/>
            <person name="Wang S."/>
            <person name="Scheerlinck J.P."/>
            <person name="Hofmann A."/>
            <person name="Sternberg P.W."/>
            <person name="Wang J."/>
            <person name="Gasser R.B."/>
        </authorList>
    </citation>
    <scope>NUCLEOTIDE SEQUENCE [LARGE SCALE GENOMIC DNA]</scope>
    <source>
        <strain evidence="2">DCEP-RM93M</strain>
    </source>
</reference>
<feature type="signal peptide" evidence="1">
    <location>
        <begin position="1"/>
        <end position="24"/>
    </location>
</feature>
<keyword evidence="1" id="KW-0732">Signal</keyword>
<accession>A0A085MF65</accession>
<dbReference type="Proteomes" id="UP000030764">
    <property type="component" value="Unassembled WGS sequence"/>
</dbReference>
<evidence type="ECO:0008006" key="4">
    <source>
        <dbReference type="Google" id="ProtNLM"/>
    </source>
</evidence>
<evidence type="ECO:0000313" key="2">
    <source>
        <dbReference type="EMBL" id="KFD55861.1"/>
    </source>
</evidence>
<organism evidence="2 3">
    <name type="scientific">Trichuris suis</name>
    <name type="common">pig whipworm</name>
    <dbReference type="NCBI Taxonomy" id="68888"/>
    <lineage>
        <taxon>Eukaryota</taxon>
        <taxon>Metazoa</taxon>
        <taxon>Ecdysozoa</taxon>
        <taxon>Nematoda</taxon>
        <taxon>Enoplea</taxon>
        <taxon>Dorylaimia</taxon>
        <taxon>Trichinellida</taxon>
        <taxon>Trichuridae</taxon>
        <taxon>Trichuris</taxon>
    </lineage>
</organism>
<name>A0A085MF65_9BILA</name>
<gene>
    <name evidence="2" type="ORF">M513_03300</name>
</gene>
<protein>
    <recommendedName>
        <fullName evidence="4">C3H1-type domain-containing protein</fullName>
    </recommendedName>
</protein>
<dbReference type="EMBL" id="KL363197">
    <property type="protein sequence ID" value="KFD55861.1"/>
    <property type="molecule type" value="Genomic_DNA"/>
</dbReference>
<sequence length="139" mass="15766">MAFQATVKALLIALIVFSVTEVLAKSKRSRSNAVYSRDYSKKHKPSIESHLPLNRTECTTTATDYLLGAEVKKISRRGKVRTLNVTRHLGRKVVALYFSAMWCRHSRCFTKTKCTYLHRASTRKLVAKVLKSFTSVKTA</sequence>
<evidence type="ECO:0000313" key="3">
    <source>
        <dbReference type="Proteomes" id="UP000030764"/>
    </source>
</evidence>
<feature type="chain" id="PRO_5001795205" description="C3H1-type domain-containing protein" evidence="1">
    <location>
        <begin position="25"/>
        <end position="139"/>
    </location>
</feature>
<evidence type="ECO:0000256" key="1">
    <source>
        <dbReference type="SAM" id="SignalP"/>
    </source>
</evidence>
<proteinExistence type="predicted"/>
<dbReference type="AlphaFoldDB" id="A0A085MF65"/>
<keyword evidence="3" id="KW-1185">Reference proteome</keyword>